<keyword evidence="4" id="KW-1185">Reference proteome</keyword>
<evidence type="ECO:0000313" key="3">
    <source>
        <dbReference type="EMBL" id="PSL00893.1"/>
    </source>
</evidence>
<gene>
    <name evidence="3" type="ORF">CLV63_101372</name>
</gene>
<sequence length="407" mass="45024">MPFLPPRHLSPRLSPPRRPRRRADRGASIAEYAAVVVLVGAVFAGLTFTDIPGRVLAACEEALCSLMGGADCAKGGPRSDVEAKAVRPDPLVPLPPRDPIEKPGCADPDAEWAEGLHAHNDYENKNPLEDALGHGATSVEADVWPYSDDDTWFGKEHDPLRYEEGDLVLKHDATDRPRGSLKQTYVDALKERAAENGGEIYPGREEPFQLVVEIKGQDSEEDKRRAYDATLEQIEDLPPDVEVVFSGGRPSDDYVLANRPGNVSFDIAPVNGCELPPKVNIDSPEYDREYAANFSMLNGEWGKGHCGDQGNNKIDDREQQELNRLVDQAHRSGLKTRFWGGPDEQYRDGSNGEFIPCHGQITPGRQECEGEARRDFWEAQQEAGVDFVNTNHLGNGERWIRSCGSET</sequence>
<name>A0A2P8DUK2_9ACTN</name>
<comment type="caution">
    <text evidence="3">The sequence shown here is derived from an EMBL/GenBank/DDBJ whole genome shotgun (WGS) entry which is preliminary data.</text>
</comment>
<evidence type="ECO:0000256" key="2">
    <source>
        <dbReference type="SAM" id="Phobius"/>
    </source>
</evidence>
<dbReference type="EMBL" id="PYGA01000001">
    <property type="protein sequence ID" value="PSL00893.1"/>
    <property type="molecule type" value="Genomic_DNA"/>
</dbReference>
<dbReference type="Proteomes" id="UP000240542">
    <property type="component" value="Unassembled WGS sequence"/>
</dbReference>
<dbReference type="GO" id="GO:0008081">
    <property type="term" value="F:phosphoric diester hydrolase activity"/>
    <property type="evidence" value="ECO:0007669"/>
    <property type="project" value="InterPro"/>
</dbReference>
<dbReference type="GO" id="GO:0006629">
    <property type="term" value="P:lipid metabolic process"/>
    <property type="evidence" value="ECO:0007669"/>
    <property type="project" value="InterPro"/>
</dbReference>
<keyword evidence="2" id="KW-1133">Transmembrane helix</keyword>
<reference evidence="3 4" key="1">
    <citation type="submission" date="2018-03" db="EMBL/GenBank/DDBJ databases">
        <title>Genomic Encyclopedia of Archaeal and Bacterial Type Strains, Phase II (KMG-II): from individual species to whole genera.</title>
        <authorList>
            <person name="Goeker M."/>
        </authorList>
    </citation>
    <scope>NUCLEOTIDE SEQUENCE [LARGE SCALE GENOMIC DNA]</scope>
    <source>
        <strain evidence="3 4">DSM 45312</strain>
    </source>
</reference>
<evidence type="ECO:0000313" key="4">
    <source>
        <dbReference type="Proteomes" id="UP000240542"/>
    </source>
</evidence>
<protein>
    <submittedName>
        <fullName evidence="3">Uncharacterized protein</fullName>
    </submittedName>
</protein>
<keyword evidence="2" id="KW-0812">Transmembrane</keyword>
<dbReference type="SUPFAM" id="SSF51695">
    <property type="entry name" value="PLC-like phosphodiesterases"/>
    <property type="match status" value="1"/>
</dbReference>
<proteinExistence type="predicted"/>
<dbReference type="AlphaFoldDB" id="A0A2P8DUK2"/>
<feature type="region of interest" description="Disordered" evidence="1">
    <location>
        <begin position="1"/>
        <end position="24"/>
    </location>
</feature>
<keyword evidence="2" id="KW-0472">Membrane</keyword>
<dbReference type="InterPro" id="IPR017946">
    <property type="entry name" value="PLC-like_Pdiesterase_TIM-brl"/>
</dbReference>
<organism evidence="3 4">
    <name type="scientific">Murinocardiopsis flavida</name>
    <dbReference type="NCBI Taxonomy" id="645275"/>
    <lineage>
        <taxon>Bacteria</taxon>
        <taxon>Bacillati</taxon>
        <taxon>Actinomycetota</taxon>
        <taxon>Actinomycetes</taxon>
        <taxon>Streptosporangiales</taxon>
        <taxon>Nocardiopsidaceae</taxon>
        <taxon>Murinocardiopsis</taxon>
    </lineage>
</organism>
<evidence type="ECO:0000256" key="1">
    <source>
        <dbReference type="SAM" id="MobiDB-lite"/>
    </source>
</evidence>
<feature type="transmembrane region" description="Helical" evidence="2">
    <location>
        <begin position="29"/>
        <end position="48"/>
    </location>
</feature>
<accession>A0A2P8DUK2</accession>